<evidence type="ECO:0000313" key="2">
    <source>
        <dbReference type="EMBL" id="CAD9138220.1"/>
    </source>
</evidence>
<feature type="transmembrane region" description="Helical" evidence="1">
    <location>
        <begin position="137"/>
        <end position="165"/>
    </location>
</feature>
<evidence type="ECO:0008006" key="3">
    <source>
        <dbReference type="Google" id="ProtNLM"/>
    </source>
</evidence>
<evidence type="ECO:0000256" key="1">
    <source>
        <dbReference type="SAM" id="Phobius"/>
    </source>
</evidence>
<proteinExistence type="predicted"/>
<protein>
    <recommendedName>
        <fullName evidence="3">YeeE/YedE family protein</fullName>
    </recommendedName>
</protein>
<accession>A0A7S1MQW3</accession>
<keyword evidence="1" id="KW-0472">Membrane</keyword>
<sequence length="186" mass="19328">MVASCATAALLLAAAVVPALRRRLEAWKLALLIELVSGLFFGVGLAISGMARPSKVAAFLDLRSGSWDPSLAFVMGSALMLTFPFFQALDRREGCAPLVGSRFEFPPKSKPIDTTLVAGAMLFGIGWGLAGACPGPVWVLLLAVPSLEIAMLWVGMFAGMGVWAASQPGPSAPLLAADPEAATAQE</sequence>
<dbReference type="InterPro" id="IPR046513">
    <property type="entry name" value="DUF6691"/>
</dbReference>
<dbReference type="EMBL" id="HBGE01042443">
    <property type="protein sequence ID" value="CAD9138220.1"/>
    <property type="molecule type" value="Transcribed_RNA"/>
</dbReference>
<dbReference type="Pfam" id="PF20398">
    <property type="entry name" value="DUF6691"/>
    <property type="match status" value="1"/>
</dbReference>
<keyword evidence="1" id="KW-0812">Transmembrane</keyword>
<feature type="transmembrane region" description="Helical" evidence="1">
    <location>
        <begin position="29"/>
        <end position="51"/>
    </location>
</feature>
<dbReference type="AlphaFoldDB" id="A0A7S1MQW3"/>
<name>A0A7S1MQW3_ALECA</name>
<keyword evidence="1" id="KW-1133">Transmembrane helix</keyword>
<organism evidence="2">
    <name type="scientific">Alexandrium catenella</name>
    <name type="common">Red tide dinoflagellate</name>
    <name type="synonym">Gonyaulax catenella</name>
    <dbReference type="NCBI Taxonomy" id="2925"/>
    <lineage>
        <taxon>Eukaryota</taxon>
        <taxon>Sar</taxon>
        <taxon>Alveolata</taxon>
        <taxon>Dinophyceae</taxon>
        <taxon>Gonyaulacales</taxon>
        <taxon>Pyrocystaceae</taxon>
        <taxon>Alexandrium</taxon>
    </lineage>
</organism>
<gene>
    <name evidence="2" type="ORF">ACAT0790_LOCUS25605</name>
</gene>
<reference evidence="2" key="1">
    <citation type="submission" date="2021-01" db="EMBL/GenBank/DDBJ databases">
        <authorList>
            <person name="Corre E."/>
            <person name="Pelletier E."/>
            <person name="Niang G."/>
            <person name="Scheremetjew M."/>
            <person name="Finn R."/>
            <person name="Kale V."/>
            <person name="Holt S."/>
            <person name="Cochrane G."/>
            <person name="Meng A."/>
            <person name="Brown T."/>
            <person name="Cohen L."/>
        </authorList>
    </citation>
    <scope>NUCLEOTIDE SEQUENCE</scope>
    <source>
        <strain evidence="2">OF101</strain>
    </source>
</reference>